<feature type="transmembrane region" description="Helical" evidence="1">
    <location>
        <begin position="725"/>
        <end position="748"/>
    </location>
</feature>
<name>A0A3N2PY92_SODAK</name>
<evidence type="ECO:0000313" key="2">
    <source>
        <dbReference type="EMBL" id="ROT39315.1"/>
    </source>
</evidence>
<gene>
    <name evidence="2" type="ORF">SODALDRAFT_339692</name>
</gene>
<reference evidence="2 3" key="1">
    <citation type="journal article" date="2018" name="Mol. Ecol.">
        <title>The obligate alkalophilic soda-lake fungus Sodiomyces alkalinus has shifted to a protein diet.</title>
        <authorList>
            <person name="Grum-Grzhimaylo A.A."/>
            <person name="Falkoski D.L."/>
            <person name="van den Heuvel J."/>
            <person name="Valero-Jimenez C.A."/>
            <person name="Min B."/>
            <person name="Choi I.G."/>
            <person name="Lipzen A."/>
            <person name="Daum C.G."/>
            <person name="Aanen D.K."/>
            <person name="Tsang A."/>
            <person name="Henrissat B."/>
            <person name="Bilanenko E.N."/>
            <person name="de Vries R.P."/>
            <person name="van Kan J.A.L."/>
            <person name="Grigoriev I.V."/>
            <person name="Debets A.J.M."/>
        </authorList>
    </citation>
    <scope>NUCLEOTIDE SEQUENCE [LARGE SCALE GENOMIC DNA]</scope>
    <source>
        <strain evidence="2 3">F11</strain>
    </source>
</reference>
<feature type="transmembrane region" description="Helical" evidence="1">
    <location>
        <begin position="669"/>
        <end position="691"/>
    </location>
</feature>
<feature type="transmembrane region" description="Helical" evidence="1">
    <location>
        <begin position="631"/>
        <end position="649"/>
    </location>
</feature>
<feature type="transmembrane region" description="Helical" evidence="1">
    <location>
        <begin position="150"/>
        <end position="171"/>
    </location>
</feature>
<organism evidence="2 3">
    <name type="scientific">Sodiomyces alkalinus (strain CBS 110278 / VKM F-3762 / F11)</name>
    <name type="common">Alkaliphilic filamentous fungus</name>
    <dbReference type="NCBI Taxonomy" id="1314773"/>
    <lineage>
        <taxon>Eukaryota</taxon>
        <taxon>Fungi</taxon>
        <taxon>Dikarya</taxon>
        <taxon>Ascomycota</taxon>
        <taxon>Pezizomycotina</taxon>
        <taxon>Sordariomycetes</taxon>
        <taxon>Hypocreomycetidae</taxon>
        <taxon>Glomerellales</taxon>
        <taxon>Plectosphaerellaceae</taxon>
        <taxon>Sodiomyces</taxon>
    </lineage>
</organism>
<dbReference type="PANTHER" id="PTHR37544">
    <property type="entry name" value="SPRAY-RELATED"/>
    <property type="match status" value="1"/>
</dbReference>
<dbReference type="PANTHER" id="PTHR37544:SF3">
    <property type="entry name" value="SPRAY"/>
    <property type="match status" value="1"/>
</dbReference>
<dbReference type="Pfam" id="PF11915">
    <property type="entry name" value="DUF3433"/>
    <property type="match status" value="2"/>
</dbReference>
<dbReference type="OrthoDB" id="3248909at2759"/>
<dbReference type="AlphaFoldDB" id="A0A3N2PY92"/>
<dbReference type="RefSeq" id="XP_028467121.1">
    <property type="nucleotide sequence ID" value="XM_028612878.1"/>
</dbReference>
<keyword evidence="1" id="KW-0472">Membrane</keyword>
<feature type="transmembrane region" description="Helical" evidence="1">
    <location>
        <begin position="76"/>
        <end position="97"/>
    </location>
</feature>
<feature type="transmembrane region" description="Helical" evidence="1">
    <location>
        <begin position="36"/>
        <end position="56"/>
    </location>
</feature>
<keyword evidence="1" id="KW-0812">Transmembrane</keyword>
<dbReference type="Proteomes" id="UP000272025">
    <property type="component" value="Unassembled WGS sequence"/>
</dbReference>
<evidence type="ECO:0000313" key="3">
    <source>
        <dbReference type="Proteomes" id="UP000272025"/>
    </source>
</evidence>
<proteinExistence type="predicted"/>
<evidence type="ECO:0000256" key="1">
    <source>
        <dbReference type="SAM" id="Phobius"/>
    </source>
</evidence>
<keyword evidence="1" id="KW-1133">Transmembrane helix</keyword>
<dbReference type="InterPro" id="IPR021840">
    <property type="entry name" value="DUF3433"/>
</dbReference>
<sequence>MTFSLIIPFGRNSCRGTLSGFPSRRRVVLRPHVHRLPVLICFALLSLLLVAILEVLTRQSLMAGGLSLSTEPDDLSAFATFGYLFLPTVVAVFYSLFWSWVDLDAKRTQPWFEMSREEGATANHSILLTYPYDFVGFVPFRALKNRHWPVFFSGTTMTIIMWAIVPLQAAIIATDSVTRTRDVRILNGLTFMPTSEHPMILDQSILNEAYAITWLDQRYPPFTTPDYTIMPFEVQASDPQTPTTTTNRNLTGTSVKYWTDLDCWPAQISRHGPSTRRTFDFLDGRGCNASDIAAYGHFGGQSPFKMFYLGWQDSAFASYSLESPTCPDVRNQFLAIWTHHNASLMEDHPNDIRLEAAFCKTSYYRQTVRVTVSAENREPVEGSVVPLGPVQPLTEAEFNVTAFEYLLGAGVSAVELHVQRDYPFGRLLEQYPHMIDLGLAWPMSPMVGFAVGSQKEDLPSLHVFQNRSRLIEAFTIAHRQIFSLALRRVMVSATDNFTAQGTENMELHGIVVSRLFSAIVEALLVLVSLFVLALAWICRKAPSALTEDPNSLASLMDICRDSSALLDNLAGKGCASEEDLADALQDLRVIEVLGDRGNAQSGGRVNLDRQDSAAARGHYTPVRPWALRRPLAALVILIMVAAMVCLVYLKQEEQTRGGLIPPNASFDVQQLLLSFLPTIFATLMEPFWVLLNRLLCILQPFKDLWSGHRPAKGSINARALGAGHFLLAMLAAVALLSNVLAVGLGGIFNQHPVQVRYPRTFEAFLFPKIDKATLHDVYFLPRSFTGLDYHEPFVDYYFRPFTLPNSEETIAQAYTSTTRGFGVTPQCSPLGKFDSNGVGPLVNYTLSRRGRILPECPTHFQPAQLTLDRALVNMPFGPSAAEVVDTLASGAAYDVCDTTLVLGWSQSPQVRDTDGFMETTLLLCEPDFTTALFELTVNEQGVVLASKQVSESTNVLDYQDATNDTDTLIVMTNYQLRKSELAWHNDTLSRDWMNHFLKIMPGHKDLLDPDAALPDPEAVIPSIETLYRQLFALILGLNHQVFERSREPVLLEGTEHRTETRIFIPLPAFIMSVAVLGLDVLVAAILYGFGIKHFLPRMPTTVGSILAYVAPSRALREYHPVEEGEKMTTTTSTPRGAASSSTFSFGRYIGDDGHAHVGIELDPYVVPLRLSSLRNGDTRPRKSLIGRILLGRRESLPKGGKGTDTWL</sequence>
<protein>
    <submittedName>
        <fullName evidence="2">Uncharacterized protein</fullName>
    </submittedName>
</protein>
<dbReference type="EMBL" id="ML119054">
    <property type="protein sequence ID" value="ROT39315.1"/>
    <property type="molecule type" value="Genomic_DNA"/>
</dbReference>
<keyword evidence="3" id="KW-1185">Reference proteome</keyword>
<accession>A0A3N2PY92</accession>
<feature type="transmembrane region" description="Helical" evidence="1">
    <location>
        <begin position="515"/>
        <end position="537"/>
    </location>
</feature>
<dbReference type="STRING" id="1314773.A0A3N2PY92"/>
<feature type="transmembrane region" description="Helical" evidence="1">
    <location>
        <begin position="1066"/>
        <end position="1089"/>
    </location>
</feature>
<dbReference type="GeneID" id="39581356"/>